<dbReference type="Gene3D" id="1.10.1280.10">
    <property type="entry name" value="Di-copper center containing domain from catechol oxidase"/>
    <property type="match status" value="1"/>
</dbReference>
<evidence type="ECO:0000313" key="2">
    <source>
        <dbReference type="EMBL" id="KIJ11328.1"/>
    </source>
</evidence>
<gene>
    <name evidence="2" type="ORF">PAXINDRAFT_15793</name>
</gene>
<keyword evidence="3" id="KW-1185">Reference proteome</keyword>
<evidence type="ECO:0000313" key="3">
    <source>
        <dbReference type="Proteomes" id="UP000053647"/>
    </source>
</evidence>
<dbReference type="InterPro" id="IPR008922">
    <property type="entry name" value="Di-copper_centre_dom_sf"/>
</dbReference>
<reference evidence="3" key="2">
    <citation type="submission" date="2015-01" db="EMBL/GenBank/DDBJ databases">
        <title>Evolutionary Origins and Diversification of the Mycorrhizal Mutualists.</title>
        <authorList>
            <consortium name="DOE Joint Genome Institute"/>
            <consortium name="Mycorrhizal Genomics Consortium"/>
            <person name="Kohler A."/>
            <person name="Kuo A."/>
            <person name="Nagy L.G."/>
            <person name="Floudas D."/>
            <person name="Copeland A."/>
            <person name="Barry K.W."/>
            <person name="Cichocki N."/>
            <person name="Veneault-Fourrey C."/>
            <person name="LaButti K."/>
            <person name="Lindquist E.A."/>
            <person name="Lipzen A."/>
            <person name="Lundell T."/>
            <person name="Morin E."/>
            <person name="Murat C."/>
            <person name="Riley R."/>
            <person name="Ohm R."/>
            <person name="Sun H."/>
            <person name="Tunlid A."/>
            <person name="Henrissat B."/>
            <person name="Grigoriev I.V."/>
            <person name="Hibbett D.S."/>
            <person name="Martin F."/>
        </authorList>
    </citation>
    <scope>NUCLEOTIDE SEQUENCE [LARGE SCALE GENOMIC DNA]</scope>
    <source>
        <strain evidence="3">ATCC 200175</strain>
    </source>
</reference>
<protein>
    <submittedName>
        <fullName evidence="2">Uncharacterized protein</fullName>
    </submittedName>
</protein>
<dbReference type="Proteomes" id="UP000053647">
    <property type="component" value="Unassembled WGS sequence"/>
</dbReference>
<organism evidence="2 3">
    <name type="scientific">Paxillus involutus ATCC 200175</name>
    <dbReference type="NCBI Taxonomy" id="664439"/>
    <lineage>
        <taxon>Eukaryota</taxon>
        <taxon>Fungi</taxon>
        <taxon>Dikarya</taxon>
        <taxon>Basidiomycota</taxon>
        <taxon>Agaricomycotina</taxon>
        <taxon>Agaricomycetes</taxon>
        <taxon>Agaricomycetidae</taxon>
        <taxon>Boletales</taxon>
        <taxon>Paxilineae</taxon>
        <taxon>Paxillaceae</taxon>
        <taxon>Paxillus</taxon>
    </lineage>
</organism>
<dbReference type="OrthoDB" id="6132182at2759"/>
<sequence>MPGTLNHPSLDQMNSSASKKVRFSEAMDIDSEGPSESPPSTTEGSASSSHCLSYAGDKVDMEGSPIASLTSLVQHSGVPSASMVTSAAMSCSPMSSSPCSPMPSPPNLLLDVFGLGSPMPSPPNLLLSEFRLGSPMPSPPMLPLAQFPNIARMPYPSLSILSPIPSPTDHQSKGFSNTPSTPGVPLNEFGDLFLTLPTKSLATLSEDSEDSASPIICINVPAVPSDEAVPPPCAKPLPKAEIRARRDQLLDVLHLLEADKERAKDLWDEDPDSEIQESFNISDEFRSLSDGIDLNEYYVGLQIFSRSMVETEGFPSLFYTPELSVTTTDCKTMDVPNPLSFFEFDCIPGNFKDATRALTTNTSVWPHTADSPAPGESDIDDHQKTLKQQAEDLRMKVGMLFSFPDDAV</sequence>
<feature type="region of interest" description="Disordered" evidence="1">
    <location>
        <begin position="1"/>
        <end position="54"/>
    </location>
</feature>
<reference evidence="2 3" key="1">
    <citation type="submission" date="2014-06" db="EMBL/GenBank/DDBJ databases">
        <authorList>
            <consortium name="DOE Joint Genome Institute"/>
            <person name="Kuo A."/>
            <person name="Kohler A."/>
            <person name="Nagy L.G."/>
            <person name="Floudas D."/>
            <person name="Copeland A."/>
            <person name="Barry K.W."/>
            <person name="Cichocki N."/>
            <person name="Veneault-Fourrey C."/>
            <person name="LaButti K."/>
            <person name="Lindquist E.A."/>
            <person name="Lipzen A."/>
            <person name="Lundell T."/>
            <person name="Morin E."/>
            <person name="Murat C."/>
            <person name="Sun H."/>
            <person name="Tunlid A."/>
            <person name="Henrissat B."/>
            <person name="Grigoriev I.V."/>
            <person name="Hibbett D.S."/>
            <person name="Martin F."/>
            <person name="Nordberg H.P."/>
            <person name="Cantor M.N."/>
            <person name="Hua S.X."/>
        </authorList>
    </citation>
    <scope>NUCLEOTIDE SEQUENCE [LARGE SCALE GENOMIC DNA]</scope>
    <source>
        <strain evidence="2 3">ATCC 200175</strain>
    </source>
</reference>
<dbReference type="EMBL" id="KN819382">
    <property type="protein sequence ID" value="KIJ11328.1"/>
    <property type="molecule type" value="Genomic_DNA"/>
</dbReference>
<name>A0A0C9TKX0_PAXIN</name>
<accession>A0A0C9TKX0</accession>
<dbReference type="HOGENOM" id="CLU_056213_0_0_1"/>
<feature type="compositionally biased region" description="Low complexity" evidence="1">
    <location>
        <begin position="34"/>
        <end position="49"/>
    </location>
</feature>
<feature type="compositionally biased region" description="Polar residues" evidence="1">
    <location>
        <begin position="1"/>
        <end position="18"/>
    </location>
</feature>
<evidence type="ECO:0000256" key="1">
    <source>
        <dbReference type="SAM" id="MobiDB-lite"/>
    </source>
</evidence>
<proteinExistence type="predicted"/>
<dbReference type="AlphaFoldDB" id="A0A0C9TKX0"/>